<name>A0AAD5AG24_SILAS</name>
<dbReference type="AlphaFoldDB" id="A0AAD5AG24"/>
<sequence length="529" mass="59255">MKFENILAEADGFGRYQIMLFMLMVLPRLTLPGHFLLNNFIAATPSHHCNISSLDSHGVFQSLSQEEKLTVSIPKQKDGTFTSCHMFSQPHFYLLTNSSNATELPIVPCQSGWAYDSSMFKSTLVSQFDLVCNTKGLTKASATVFFIGVMFGAVFFGVLCDKYGRKTILLVSYISVIVFSVISAVSTSFVMFAVFRFLTGFSLSGISIVAIVLTIEWVDIEHRTVIGVCSSVIWTVGNSLLAGVAYLITDWRILIITVSSPLVISVATWWMIPESARWLIVNGRTGDAYKYLQKCAQVNRRSDFSSTIRPQTLCEIVTGEKQKHNYNYIDLIRTPRLRKITICTGIVWYGVASTYYGISLNITGFGLDLYLTHFIYAIIELPAKFIIYFSLKKFGRRVNQVGAQVLTGVCIIINIITPTAQYLRSLQIQHQLLHARAFKHSKRSSVHMTRENYKRVYLQNGVGYASFVGRLGASVSPLVMLLEDVWLRLPQVVFGVIAILSGLVALLLPETNNARLPETIEDIEQTRYG</sequence>
<dbReference type="Proteomes" id="UP001205998">
    <property type="component" value="Unassembled WGS sequence"/>
</dbReference>
<dbReference type="InterPro" id="IPR036259">
    <property type="entry name" value="MFS_trans_sf"/>
</dbReference>
<feature type="transmembrane region" description="Helical" evidence="5">
    <location>
        <begin position="201"/>
        <end position="218"/>
    </location>
</feature>
<feature type="transmembrane region" description="Helical" evidence="5">
    <location>
        <begin position="485"/>
        <end position="508"/>
    </location>
</feature>
<feature type="domain" description="Major facilitator superfamily (MFS) profile" evidence="6">
    <location>
        <begin position="89"/>
        <end position="513"/>
    </location>
</feature>
<evidence type="ECO:0000259" key="6">
    <source>
        <dbReference type="PROSITE" id="PS50850"/>
    </source>
</evidence>
<proteinExistence type="predicted"/>
<feature type="transmembrane region" description="Helical" evidence="5">
    <location>
        <begin position="340"/>
        <end position="358"/>
    </location>
</feature>
<accession>A0AAD5AG24</accession>
<dbReference type="InterPro" id="IPR020846">
    <property type="entry name" value="MFS_dom"/>
</dbReference>
<evidence type="ECO:0000256" key="5">
    <source>
        <dbReference type="SAM" id="Phobius"/>
    </source>
</evidence>
<comment type="caution">
    <text evidence="7">The sequence shown here is derived from an EMBL/GenBank/DDBJ whole genome shotgun (WGS) entry which is preliminary data.</text>
</comment>
<feature type="transmembrane region" description="Helical" evidence="5">
    <location>
        <begin position="253"/>
        <end position="272"/>
    </location>
</feature>
<dbReference type="EMBL" id="MU553844">
    <property type="protein sequence ID" value="KAI5615858.1"/>
    <property type="molecule type" value="Genomic_DNA"/>
</dbReference>
<keyword evidence="2 5" id="KW-0812">Transmembrane</keyword>
<dbReference type="PROSITE" id="PS50850">
    <property type="entry name" value="MFS"/>
    <property type="match status" value="1"/>
</dbReference>
<evidence type="ECO:0000256" key="1">
    <source>
        <dbReference type="ARBA" id="ARBA00004141"/>
    </source>
</evidence>
<feature type="transmembrane region" description="Helical" evidence="5">
    <location>
        <begin position="403"/>
        <end position="423"/>
    </location>
</feature>
<evidence type="ECO:0000256" key="2">
    <source>
        <dbReference type="ARBA" id="ARBA00022692"/>
    </source>
</evidence>
<feature type="transmembrane region" description="Helical" evidence="5">
    <location>
        <begin position="225"/>
        <end position="247"/>
    </location>
</feature>
<gene>
    <name evidence="7" type="ORF">C0J50_8753</name>
</gene>
<organism evidence="7 8">
    <name type="scientific">Silurus asotus</name>
    <name type="common">Amur catfish</name>
    <name type="synonym">Parasilurus asotus</name>
    <dbReference type="NCBI Taxonomy" id="30991"/>
    <lineage>
        <taxon>Eukaryota</taxon>
        <taxon>Metazoa</taxon>
        <taxon>Chordata</taxon>
        <taxon>Craniata</taxon>
        <taxon>Vertebrata</taxon>
        <taxon>Euteleostomi</taxon>
        <taxon>Actinopterygii</taxon>
        <taxon>Neopterygii</taxon>
        <taxon>Teleostei</taxon>
        <taxon>Ostariophysi</taxon>
        <taxon>Siluriformes</taxon>
        <taxon>Siluridae</taxon>
        <taxon>Silurus</taxon>
    </lineage>
</organism>
<dbReference type="Pfam" id="PF00083">
    <property type="entry name" value="Sugar_tr"/>
    <property type="match status" value="1"/>
</dbReference>
<feature type="non-terminal residue" evidence="7">
    <location>
        <position position="529"/>
    </location>
</feature>
<feature type="transmembrane region" description="Helical" evidence="5">
    <location>
        <begin position="167"/>
        <end position="195"/>
    </location>
</feature>
<feature type="transmembrane region" description="Helical" evidence="5">
    <location>
        <begin position="140"/>
        <end position="160"/>
    </location>
</feature>
<dbReference type="SUPFAM" id="SSF103473">
    <property type="entry name" value="MFS general substrate transporter"/>
    <property type="match status" value="1"/>
</dbReference>
<dbReference type="GO" id="GO:0022857">
    <property type="term" value="F:transmembrane transporter activity"/>
    <property type="evidence" value="ECO:0007669"/>
    <property type="project" value="InterPro"/>
</dbReference>
<keyword evidence="8" id="KW-1185">Reference proteome</keyword>
<evidence type="ECO:0000313" key="8">
    <source>
        <dbReference type="Proteomes" id="UP001205998"/>
    </source>
</evidence>
<dbReference type="PANTHER" id="PTHR24064">
    <property type="entry name" value="SOLUTE CARRIER FAMILY 22 MEMBER"/>
    <property type="match status" value="1"/>
</dbReference>
<protein>
    <submittedName>
        <fullName evidence="7">Solute carrier family 22 member 7-like</fullName>
    </submittedName>
</protein>
<evidence type="ECO:0000256" key="4">
    <source>
        <dbReference type="ARBA" id="ARBA00023136"/>
    </source>
</evidence>
<keyword evidence="3 5" id="KW-1133">Transmembrane helix</keyword>
<evidence type="ECO:0000256" key="3">
    <source>
        <dbReference type="ARBA" id="ARBA00022989"/>
    </source>
</evidence>
<evidence type="ECO:0000313" key="7">
    <source>
        <dbReference type="EMBL" id="KAI5615858.1"/>
    </source>
</evidence>
<feature type="transmembrane region" description="Helical" evidence="5">
    <location>
        <begin position="370"/>
        <end position="391"/>
    </location>
</feature>
<keyword evidence="4 5" id="KW-0472">Membrane</keyword>
<reference evidence="7" key="1">
    <citation type="submission" date="2018-07" db="EMBL/GenBank/DDBJ databases">
        <title>Comparative genomics of catfishes provides insights into carnivory and benthic adaptation.</title>
        <authorList>
            <person name="Zhang Y."/>
            <person name="Wang D."/>
            <person name="Peng Z."/>
            <person name="Zheng S."/>
            <person name="Shao F."/>
            <person name="Tao W."/>
        </authorList>
    </citation>
    <scope>NUCLEOTIDE SEQUENCE</scope>
    <source>
        <strain evidence="7">Chongqing</strain>
    </source>
</reference>
<comment type="subcellular location">
    <subcellularLocation>
        <location evidence="1">Membrane</location>
        <topology evidence="1">Multi-pass membrane protein</topology>
    </subcellularLocation>
</comment>
<dbReference type="InterPro" id="IPR005828">
    <property type="entry name" value="MFS_sugar_transport-like"/>
</dbReference>
<dbReference type="GO" id="GO:0016020">
    <property type="term" value="C:membrane"/>
    <property type="evidence" value="ECO:0007669"/>
    <property type="project" value="UniProtKB-SubCell"/>
</dbReference>
<dbReference type="Gene3D" id="1.20.1250.20">
    <property type="entry name" value="MFS general substrate transporter like domains"/>
    <property type="match status" value="1"/>
</dbReference>